<keyword evidence="3" id="KW-1185">Reference proteome</keyword>
<reference evidence="2" key="1">
    <citation type="submission" date="2022-06" db="EMBL/GenBank/DDBJ databases">
        <title>Alkalimarinus sp. nov., isolated from gut of a Alitta virens.</title>
        <authorList>
            <person name="Yang A.I."/>
            <person name="Shin N.-R."/>
        </authorList>
    </citation>
    <scope>NUCLEOTIDE SEQUENCE</scope>
    <source>
        <strain evidence="2">A2M4</strain>
    </source>
</reference>
<dbReference type="EMBL" id="CP100390">
    <property type="protein sequence ID" value="UZE96531.1"/>
    <property type="molecule type" value="Genomic_DNA"/>
</dbReference>
<dbReference type="SUPFAM" id="SSF50341">
    <property type="entry name" value="CheW-like"/>
    <property type="match status" value="1"/>
</dbReference>
<accession>A0ABY6N352</accession>
<dbReference type="Gene3D" id="2.40.50.180">
    <property type="entry name" value="CheA-289, Domain 4"/>
    <property type="match status" value="1"/>
</dbReference>
<dbReference type="PROSITE" id="PS50851">
    <property type="entry name" value="CHEW"/>
    <property type="match status" value="1"/>
</dbReference>
<dbReference type="Gene3D" id="2.30.30.40">
    <property type="entry name" value="SH3 Domains"/>
    <property type="match status" value="1"/>
</dbReference>
<name>A0ABY6N352_9ALTE</name>
<dbReference type="InterPro" id="IPR002545">
    <property type="entry name" value="CheW-lke_dom"/>
</dbReference>
<protein>
    <submittedName>
        <fullName evidence="2">Chemotaxis protein CheW</fullName>
    </submittedName>
</protein>
<gene>
    <name evidence="2" type="ORF">NKI27_01925</name>
</gene>
<dbReference type="SMART" id="SM00260">
    <property type="entry name" value="CheW"/>
    <property type="match status" value="1"/>
</dbReference>
<proteinExistence type="predicted"/>
<dbReference type="Pfam" id="PF01584">
    <property type="entry name" value="CheW"/>
    <property type="match status" value="1"/>
</dbReference>
<evidence type="ECO:0000259" key="1">
    <source>
        <dbReference type="PROSITE" id="PS50851"/>
    </source>
</evidence>
<dbReference type="InterPro" id="IPR036061">
    <property type="entry name" value="CheW-like_dom_sf"/>
</dbReference>
<evidence type="ECO:0000313" key="2">
    <source>
        <dbReference type="EMBL" id="UZE96531.1"/>
    </source>
</evidence>
<organism evidence="2 3">
    <name type="scientific">Alkalimarinus alittae</name>
    <dbReference type="NCBI Taxonomy" id="2961619"/>
    <lineage>
        <taxon>Bacteria</taxon>
        <taxon>Pseudomonadati</taxon>
        <taxon>Pseudomonadota</taxon>
        <taxon>Gammaproteobacteria</taxon>
        <taxon>Alteromonadales</taxon>
        <taxon>Alteromonadaceae</taxon>
        <taxon>Alkalimarinus</taxon>
    </lineage>
</organism>
<dbReference type="RefSeq" id="WP_265048016.1">
    <property type="nucleotide sequence ID" value="NZ_CP100390.1"/>
</dbReference>
<feature type="domain" description="CheW-like" evidence="1">
    <location>
        <begin position="7"/>
        <end position="150"/>
    </location>
</feature>
<sequence length="154" mass="16913">MEESISILSSLYLPVVGGSLLLPNVSVAEIVDYQSPDAVSDAPEWFLGNIKWRGVTLPVISYERLNDTPLPDHLSNTRIAVINTIGTKHEALPFFAITTQGIPRQTKIDQENIKEVEEASLGPADLMKVVVMGDEAIIPNLEYIEKMVLESNPA</sequence>
<dbReference type="Proteomes" id="UP001163739">
    <property type="component" value="Chromosome"/>
</dbReference>
<evidence type="ECO:0000313" key="3">
    <source>
        <dbReference type="Proteomes" id="UP001163739"/>
    </source>
</evidence>